<dbReference type="OrthoDB" id="6712369at2"/>
<keyword evidence="2" id="KW-1185">Reference proteome</keyword>
<dbReference type="EMBL" id="LZDS01000003">
    <property type="protein sequence ID" value="OBX29778.1"/>
    <property type="molecule type" value="Genomic_DNA"/>
</dbReference>
<dbReference type="Proteomes" id="UP000185753">
    <property type="component" value="Unassembled WGS sequence"/>
</dbReference>
<reference evidence="2" key="1">
    <citation type="submission" date="2016-06" db="EMBL/GenBank/DDBJ databases">
        <authorList>
            <person name="Radolfova-Krizova L."/>
            <person name="Nemec A."/>
        </authorList>
    </citation>
    <scope>NUCLEOTIDE SEQUENCE [LARGE SCALE GENOMIC DNA]</scope>
    <source>
        <strain evidence="2">ANC 4275</strain>
    </source>
</reference>
<sequence>MILIDDFYLKQPQREIHLDSSQNHELLKAEFLALCKNVVPEVIVAEGIEANYLLRLLPEIQHYCGAIALKQPLCD</sequence>
<evidence type="ECO:0000313" key="1">
    <source>
        <dbReference type="EMBL" id="OBX29778.1"/>
    </source>
</evidence>
<dbReference type="RefSeq" id="WP_067762118.1">
    <property type="nucleotide sequence ID" value="NZ_CP183909.1"/>
</dbReference>
<dbReference type="AlphaFoldDB" id="A0A1A7REB8"/>
<proteinExistence type="predicted"/>
<name>A0A1A7REB8_9GAMM</name>
<gene>
    <name evidence="1" type="ORF">A9J31_11735</name>
</gene>
<organism evidence="1 2">
    <name type="scientific">Acinetobacter gandensis</name>
    <dbReference type="NCBI Taxonomy" id="1443941"/>
    <lineage>
        <taxon>Bacteria</taxon>
        <taxon>Pseudomonadati</taxon>
        <taxon>Pseudomonadota</taxon>
        <taxon>Gammaproteobacteria</taxon>
        <taxon>Moraxellales</taxon>
        <taxon>Moraxellaceae</taxon>
        <taxon>Acinetobacter</taxon>
    </lineage>
</organism>
<protein>
    <submittedName>
        <fullName evidence="1">Uncharacterized protein</fullName>
    </submittedName>
</protein>
<accession>A0A1A7REB8</accession>
<evidence type="ECO:0000313" key="2">
    <source>
        <dbReference type="Proteomes" id="UP000185753"/>
    </source>
</evidence>
<comment type="caution">
    <text evidence="1">The sequence shown here is derived from an EMBL/GenBank/DDBJ whole genome shotgun (WGS) entry which is preliminary data.</text>
</comment>